<sequence>MPYFPRRQHHQQQQREKNNTRPIPAWEKQFCFAVGGIRWQDFLRAKKYASEFTKIMEWDDSAGKESFYNAKSRFWAKNGGLPFKTPLPSPDIYIDRIDWTAKLDSQLLLDLEKARIYQVRDYEKETEKDRVLLKDIKPTGWDIDFQDWNKPVLLIGMIVGDKGTSDGDYLPRNYKSIENYYQGENGSSTSGHLNSRRQGYKARVTRA</sequence>
<accession>A0A067JRH2</accession>
<feature type="region of interest" description="Disordered" evidence="1">
    <location>
        <begin position="1"/>
        <end position="20"/>
    </location>
</feature>
<feature type="compositionally biased region" description="Basic residues" evidence="1">
    <location>
        <begin position="194"/>
        <end position="207"/>
    </location>
</feature>
<feature type="compositionally biased region" description="Basic residues" evidence="1">
    <location>
        <begin position="1"/>
        <end position="12"/>
    </location>
</feature>
<evidence type="ECO:0000313" key="3">
    <source>
        <dbReference type="Proteomes" id="UP000027138"/>
    </source>
</evidence>
<dbReference type="OrthoDB" id="1888797at2759"/>
<dbReference type="Proteomes" id="UP000027138">
    <property type="component" value="Unassembled WGS sequence"/>
</dbReference>
<evidence type="ECO:0000256" key="1">
    <source>
        <dbReference type="SAM" id="MobiDB-lite"/>
    </source>
</evidence>
<dbReference type="STRING" id="180498.A0A067JRH2"/>
<name>A0A067JRH2_JATCU</name>
<feature type="region of interest" description="Disordered" evidence="1">
    <location>
        <begin position="185"/>
        <end position="207"/>
    </location>
</feature>
<proteinExistence type="predicted"/>
<dbReference type="EMBL" id="KK915447">
    <property type="protein sequence ID" value="KDP22124.1"/>
    <property type="molecule type" value="Genomic_DNA"/>
</dbReference>
<dbReference type="PANTHER" id="PTHR34567">
    <property type="entry name" value="FK506-BINDING-LIKE PROTEIN"/>
    <property type="match status" value="1"/>
</dbReference>
<organism evidence="2 3">
    <name type="scientific">Jatropha curcas</name>
    <name type="common">Barbados nut</name>
    <dbReference type="NCBI Taxonomy" id="180498"/>
    <lineage>
        <taxon>Eukaryota</taxon>
        <taxon>Viridiplantae</taxon>
        <taxon>Streptophyta</taxon>
        <taxon>Embryophyta</taxon>
        <taxon>Tracheophyta</taxon>
        <taxon>Spermatophyta</taxon>
        <taxon>Magnoliopsida</taxon>
        <taxon>eudicotyledons</taxon>
        <taxon>Gunneridae</taxon>
        <taxon>Pentapetalae</taxon>
        <taxon>rosids</taxon>
        <taxon>fabids</taxon>
        <taxon>Malpighiales</taxon>
        <taxon>Euphorbiaceae</taxon>
        <taxon>Crotonoideae</taxon>
        <taxon>Jatropheae</taxon>
        <taxon>Jatropha</taxon>
    </lineage>
</organism>
<evidence type="ECO:0000313" key="2">
    <source>
        <dbReference type="EMBL" id="KDP22124.1"/>
    </source>
</evidence>
<dbReference type="PANTHER" id="PTHR34567:SF7">
    <property type="entry name" value="PENTATRICOPEPTIDE REPEAT-CONTAINING-LIKE PROTEIN"/>
    <property type="match status" value="1"/>
</dbReference>
<reference evidence="2 3" key="1">
    <citation type="journal article" date="2014" name="PLoS ONE">
        <title>Global Analysis of Gene Expression Profiles in Physic Nut (Jatropha curcas L.) Seedlings Exposed to Salt Stress.</title>
        <authorList>
            <person name="Zhang L."/>
            <person name="Zhang C."/>
            <person name="Wu P."/>
            <person name="Chen Y."/>
            <person name="Li M."/>
            <person name="Jiang H."/>
            <person name="Wu G."/>
        </authorList>
    </citation>
    <scope>NUCLEOTIDE SEQUENCE [LARGE SCALE GENOMIC DNA]</scope>
    <source>
        <strain evidence="3">cv. GZQX0401</strain>
        <tissue evidence="2">Young leaves</tissue>
    </source>
</reference>
<dbReference type="AlphaFoldDB" id="A0A067JRH2"/>
<gene>
    <name evidence="2" type="ORF">JCGZ_25955</name>
</gene>
<protein>
    <submittedName>
        <fullName evidence="2">Uncharacterized protein</fullName>
    </submittedName>
</protein>
<keyword evidence="3" id="KW-1185">Reference proteome</keyword>